<dbReference type="InterPro" id="IPR008969">
    <property type="entry name" value="CarboxyPept-like_regulatory"/>
</dbReference>
<dbReference type="Gene3D" id="2.40.170.20">
    <property type="entry name" value="TonB-dependent receptor, beta-barrel domain"/>
    <property type="match status" value="1"/>
</dbReference>
<evidence type="ECO:0000256" key="9">
    <source>
        <dbReference type="RuleBase" id="RU003357"/>
    </source>
</evidence>
<evidence type="ECO:0000256" key="6">
    <source>
        <dbReference type="ARBA" id="ARBA00023136"/>
    </source>
</evidence>
<gene>
    <name evidence="14" type="ORF">ACU52_08615</name>
</gene>
<keyword evidence="2 8" id="KW-0813">Transport</keyword>
<dbReference type="FunFam" id="2.60.40.1120:FF:000003">
    <property type="entry name" value="Outer membrane protein Omp121"/>
    <property type="match status" value="1"/>
</dbReference>
<name>A0A8E1QX02_9BACT</name>
<organism evidence="14 15">
    <name type="scientific">Xylanibacter rarus</name>
    <dbReference type="NCBI Taxonomy" id="1676614"/>
    <lineage>
        <taxon>Bacteria</taxon>
        <taxon>Pseudomonadati</taxon>
        <taxon>Bacteroidota</taxon>
        <taxon>Bacteroidia</taxon>
        <taxon>Bacteroidales</taxon>
        <taxon>Prevotellaceae</taxon>
        <taxon>Xylanibacter</taxon>
    </lineage>
</organism>
<keyword evidence="6 8" id="KW-0472">Membrane</keyword>
<feature type="region of interest" description="Disordered" evidence="10">
    <location>
        <begin position="486"/>
        <end position="506"/>
    </location>
</feature>
<evidence type="ECO:0008006" key="16">
    <source>
        <dbReference type="Google" id="ProtNLM"/>
    </source>
</evidence>
<feature type="domain" description="TonB-dependent receptor-like beta-barrel" evidence="12">
    <location>
        <begin position="455"/>
        <end position="883"/>
    </location>
</feature>
<dbReference type="InterPro" id="IPR023997">
    <property type="entry name" value="TonB-dep_OMP_SusC/RagA_CS"/>
</dbReference>
<evidence type="ECO:0000256" key="4">
    <source>
        <dbReference type="ARBA" id="ARBA00022692"/>
    </source>
</evidence>
<accession>A0A8E1QX02</accession>
<dbReference type="InterPro" id="IPR039426">
    <property type="entry name" value="TonB-dep_rcpt-like"/>
</dbReference>
<evidence type="ECO:0000256" key="10">
    <source>
        <dbReference type="SAM" id="MobiDB-lite"/>
    </source>
</evidence>
<keyword evidence="15" id="KW-1185">Reference proteome</keyword>
<dbReference type="InterPro" id="IPR012910">
    <property type="entry name" value="Plug_dom"/>
</dbReference>
<dbReference type="InterPro" id="IPR037066">
    <property type="entry name" value="Plug_dom_sf"/>
</dbReference>
<dbReference type="InterPro" id="IPR023996">
    <property type="entry name" value="TonB-dep_OMP_SusC/RagA"/>
</dbReference>
<dbReference type="SUPFAM" id="SSF56935">
    <property type="entry name" value="Porins"/>
    <property type="match status" value="1"/>
</dbReference>
<protein>
    <recommendedName>
        <fullName evidence="16">Collagen-binding protein</fullName>
    </recommendedName>
</protein>
<dbReference type="NCBIfam" id="TIGR04057">
    <property type="entry name" value="SusC_RagA_signa"/>
    <property type="match status" value="1"/>
</dbReference>
<dbReference type="InterPro" id="IPR000531">
    <property type="entry name" value="Beta-barrel_TonB"/>
</dbReference>
<keyword evidence="4 8" id="KW-0812">Transmembrane</keyword>
<evidence type="ECO:0000256" key="5">
    <source>
        <dbReference type="ARBA" id="ARBA00023077"/>
    </source>
</evidence>
<evidence type="ECO:0000313" key="15">
    <source>
        <dbReference type="Proteomes" id="UP000036951"/>
    </source>
</evidence>
<evidence type="ECO:0000256" key="11">
    <source>
        <dbReference type="SAM" id="SignalP"/>
    </source>
</evidence>
<dbReference type="SUPFAM" id="SSF49464">
    <property type="entry name" value="Carboxypeptidase regulatory domain-like"/>
    <property type="match status" value="1"/>
</dbReference>
<sequence>MKKNMKHYSGKALTKTSVIFSLSALLCIPACGYAENAEAKEMAVQVVQQSRTVKGTITDETGEPMIGVTVRVKGSRAAAVTDLDGKFSLSANQGDFIEVSYVGYETTTVKVTSNTLNLQLKPVASDLDEVVVIGFGTVKKRDLTGSVASIKADAIVQTPTSDVATALQGRISGLDINGDDMRIRGNRSINGSNDPLVIIDGVQGGSMSDLNPNDIESIDVLKDASSTAIYGSQGANGVIIITTKKAEAGKMQVSYDGYVTAAFRPDRAEYRSPENYYETLKLAAQNAGLWNSTNDDASLFSDLESYAAFRAGVWTDYEKLLQKDVTWSNKHTVTLSGGTEKTQARFSLGYANDGNKWKRSSGTDKYTLRANIDHKLYSWINAGVNFQLTHSRNASSPYEKATTTSLELGSPYGVYDAETDTYNIGNTLVERPLASDGYVNPLIDGAGDDLYKNESYFTNIVANAYVDIHPIEGLTFRSQLNTHITNSSEGTYTDGKSAANLDKTGQKSTAEMTKASGTYIEWNNILTYNFTKLPNDHHLGVTLLTTWNKTIKDEMSATSKGQTIPGNLWWNLGSNDGEDGSSIHSSLYTQAQNFSYAGRISYDWKSRYLVTASLRRDGSSKLADGNKWDWFPSAALAWRISDEAFMKKTKSWLDDLKIRATYGVTGNAGIGVYGTQSGVTFANWSFGFQDISANRYILGVADQNGSGYYVIANKDTKWEKSTTFDLGFDAVLLNNRLSVTFDWYNTKTTDLILLRSLPTSAGMDGKYATYTNIGSTKNTGFEFTVNSRNIVTKDFSWSSTLTFSANREKITDLVDGTDIMIGTAKETQTLMIGHPIKSYNTFKYLGIWTTAEADEAAKYFKDAEKTNPFKPGDIKVADLNGDYVIDQNDDIGYVGSTSPDWFAGFNNDLRYKNWDLNIYLYARWGQWAESKVANYDPSTGGMTTNFDYWAAGTNESGSLPALYKGRNLYDYVGYQALAYCDNSFIKLKRITLGYTLPKSALKAMRISNLRIYATINDPLYFVKNEWQKHYDPEGNQRSVTIGLNVNF</sequence>
<keyword evidence="5 9" id="KW-0798">TonB box</keyword>
<comment type="caution">
    <text evidence="14">The sequence shown here is derived from an EMBL/GenBank/DDBJ whole genome shotgun (WGS) entry which is preliminary data.</text>
</comment>
<evidence type="ECO:0000259" key="13">
    <source>
        <dbReference type="Pfam" id="PF07715"/>
    </source>
</evidence>
<dbReference type="Gene3D" id="2.170.130.10">
    <property type="entry name" value="TonB-dependent receptor, plug domain"/>
    <property type="match status" value="1"/>
</dbReference>
<proteinExistence type="inferred from homology"/>
<keyword evidence="11" id="KW-0732">Signal</keyword>
<dbReference type="Proteomes" id="UP000036951">
    <property type="component" value="Unassembled WGS sequence"/>
</dbReference>
<comment type="similarity">
    <text evidence="8 9">Belongs to the TonB-dependent receptor family.</text>
</comment>
<evidence type="ECO:0000256" key="3">
    <source>
        <dbReference type="ARBA" id="ARBA00022452"/>
    </source>
</evidence>
<feature type="signal peptide" evidence="11">
    <location>
        <begin position="1"/>
        <end position="39"/>
    </location>
</feature>
<dbReference type="PROSITE" id="PS52016">
    <property type="entry name" value="TONB_DEPENDENT_REC_3"/>
    <property type="match status" value="1"/>
</dbReference>
<dbReference type="RefSeq" id="WP_053398505.1">
    <property type="nucleotide sequence ID" value="NZ_LFQU01000015.1"/>
</dbReference>
<comment type="subcellular location">
    <subcellularLocation>
        <location evidence="1 8">Cell outer membrane</location>
        <topology evidence="1 8">Multi-pass membrane protein</topology>
    </subcellularLocation>
</comment>
<keyword evidence="7 8" id="KW-0998">Cell outer membrane</keyword>
<keyword evidence="3 8" id="KW-1134">Transmembrane beta strand</keyword>
<evidence type="ECO:0000259" key="12">
    <source>
        <dbReference type="Pfam" id="PF00593"/>
    </source>
</evidence>
<dbReference type="NCBIfam" id="TIGR04056">
    <property type="entry name" value="OMP_RagA_SusC"/>
    <property type="match status" value="1"/>
</dbReference>
<dbReference type="Pfam" id="PF00593">
    <property type="entry name" value="TonB_dep_Rec_b-barrel"/>
    <property type="match status" value="1"/>
</dbReference>
<dbReference type="Gene3D" id="2.60.40.1120">
    <property type="entry name" value="Carboxypeptidase-like, regulatory domain"/>
    <property type="match status" value="1"/>
</dbReference>
<dbReference type="InterPro" id="IPR036942">
    <property type="entry name" value="Beta-barrel_TonB_sf"/>
</dbReference>
<dbReference type="Pfam" id="PF13715">
    <property type="entry name" value="CarbopepD_reg_2"/>
    <property type="match status" value="1"/>
</dbReference>
<evidence type="ECO:0000256" key="8">
    <source>
        <dbReference type="PROSITE-ProRule" id="PRU01360"/>
    </source>
</evidence>
<dbReference type="EMBL" id="LFQU01000015">
    <property type="protein sequence ID" value="KOO68295.1"/>
    <property type="molecule type" value="Genomic_DNA"/>
</dbReference>
<reference evidence="14 15" key="1">
    <citation type="submission" date="2015-06" db="EMBL/GenBank/DDBJ databases">
        <title>Prevotella sp. 109, sp. nov., a novel member of the family Prevotellaceae isolated from human faeces.</title>
        <authorList>
            <person name="Shkoporov A.N."/>
            <person name="Chaplin A.V."/>
            <person name="Kafarskaia L.I."/>
            <person name="Efimov B.A."/>
        </authorList>
    </citation>
    <scope>NUCLEOTIDE SEQUENCE [LARGE SCALE GENOMIC DNA]</scope>
    <source>
        <strain evidence="14 15">109</strain>
    </source>
</reference>
<feature type="domain" description="TonB-dependent receptor plug" evidence="13">
    <location>
        <begin position="139"/>
        <end position="238"/>
    </location>
</feature>
<evidence type="ECO:0000256" key="1">
    <source>
        <dbReference type="ARBA" id="ARBA00004571"/>
    </source>
</evidence>
<dbReference type="Pfam" id="PF07715">
    <property type="entry name" value="Plug"/>
    <property type="match status" value="1"/>
</dbReference>
<dbReference type="AlphaFoldDB" id="A0A8E1QX02"/>
<dbReference type="GO" id="GO:0009279">
    <property type="term" value="C:cell outer membrane"/>
    <property type="evidence" value="ECO:0007669"/>
    <property type="project" value="UniProtKB-SubCell"/>
</dbReference>
<feature type="chain" id="PRO_5034391421" description="Collagen-binding protein" evidence="11">
    <location>
        <begin position="40"/>
        <end position="1047"/>
    </location>
</feature>
<evidence type="ECO:0000313" key="14">
    <source>
        <dbReference type="EMBL" id="KOO68295.1"/>
    </source>
</evidence>
<evidence type="ECO:0000256" key="7">
    <source>
        <dbReference type="ARBA" id="ARBA00023237"/>
    </source>
</evidence>
<dbReference type="OrthoDB" id="9768177at2"/>
<evidence type="ECO:0000256" key="2">
    <source>
        <dbReference type="ARBA" id="ARBA00022448"/>
    </source>
</evidence>